<dbReference type="SMART" id="SM00060">
    <property type="entry name" value="FN3"/>
    <property type="match status" value="4"/>
</dbReference>
<dbReference type="InterPro" id="IPR007110">
    <property type="entry name" value="Ig-like_dom"/>
</dbReference>
<dbReference type="InterPro" id="IPR003961">
    <property type="entry name" value="FN3_dom"/>
</dbReference>
<dbReference type="InterPro" id="IPR013098">
    <property type="entry name" value="Ig_I-set"/>
</dbReference>
<feature type="domain" description="Fibronectin type-III" evidence="6">
    <location>
        <begin position="770"/>
        <end position="878"/>
    </location>
</feature>
<dbReference type="CDD" id="cd00063">
    <property type="entry name" value="FN3"/>
    <property type="match status" value="4"/>
</dbReference>
<evidence type="ECO:0000259" key="6">
    <source>
        <dbReference type="PROSITE" id="PS50853"/>
    </source>
</evidence>
<evidence type="ECO:0000259" key="4">
    <source>
        <dbReference type="PROSITE" id="PS50041"/>
    </source>
</evidence>
<dbReference type="InterPro" id="IPR016187">
    <property type="entry name" value="CTDL_fold"/>
</dbReference>
<sequence length="1224" mass="136349">MKICNIHLYITLLFFADCPSDWQVFESKCYHFVYFPTAKYENARLKCQDDGSALVSINTYAEHSFISGWLQQHDPFQRSWFTSGMPQFDGASNFVWKGDGTTIKSDSQFWLPGQPLNNTEDVVIAYKYGITGYGWTIEEASNTLSYICEINQAEAYRIVQHNRDFDYGLSVIDPNNLEKGPKFTKQPDSVVVVGQVLDGELECIASGNPTVQYSWYRIDQSSRKRVTYETDERYTITNGKLSIQSPTDELDAGEYQCEASNKYGTILSNTVTLSFGRISEFSNVRDAAVRANAYDGVAIECSKITAKPAANYQWMKGSTLGFVRPELQPYMFISANGKLYFSEVTRTDAGEYRCIAVLAGVNKHSIGTQQPPSRTSLPIELQVKDQAAKANWGPEIQNDFIAVFPLPPLRGHDVRMECFAYGSSTTPFTYTWSRKDKPIPPRTKFSDHNRVIIIEDAQLEDQGTYTCVVKRGHSASDTKSITLRLGAEPYFIAPLQDQHVDIGSPLTWRCEARANPPAVYTWYKNGQQMKSEPGSITIQGNVLSIQSLDPKKHDGMYQCGASNVHGKTYSSAQLRVLSFEPNFRRFPMLKTYDGAYNGNMTLMCKPEGAPTPVITWFKNGGQLSAGNGHYEILSNGFLFIIGLQQGDEAMYMCKAENQYGVASDSTRVNVIKGTVITVAPTPTPVVVNQTAFLYCQASHDPALDLVYVWKFNGKTLKRNSDPHISFEVSSTKIGLYIIAAQLRHAGTYECLSITPFDSDSRSAVLTVKGPPGEPVGVYVDDEYVTKNAAHIRWTVGATNGRVISYYVLQHKTEFETEWSTVLPSVYDEDTLVDTEDKRRIIYGGLSPGTAHFFRLLAANAYGLGQPSLPSAAMTTPYAPPIKPPDNVRGGGGSVGDLTLRWDPLPRYEQGGPGIGYVLYWRKLSDAGRQWRTDRVTGNVDHYVHTVGQENFYLEYQIQVQAFNNEGMGPNSSIAVIFSAADMPSLTPTNVASDTYNGTALEVSWVPVPDTRNTAKGKILGYQINYWPDEGDYWLMFIRHRGQRDTGLVIGLASDTNFWVDVQVYNSAGLGPRSEAYFMETSRLPTNSYPEEVRVFSNGGNSCRVWWRGITTTYDEALISGYRVYYWPATEDFKTGEMYDTDGLKDTQAVLEDLETDVVYALRVGGISAAGEGKKSPTLYFTLGGQVHLDTLMAENIQGFLAKGSTITSTIYLLISSLLCLFLLN</sequence>
<gene>
    <name evidence="7" type="ORF">SNE40_009468</name>
</gene>
<dbReference type="InterPro" id="IPR016186">
    <property type="entry name" value="C-type_lectin-like/link_sf"/>
</dbReference>
<feature type="domain" description="Fibronectin type-III" evidence="6">
    <location>
        <begin position="883"/>
        <end position="981"/>
    </location>
</feature>
<dbReference type="SUPFAM" id="SSF49265">
    <property type="entry name" value="Fibronectin type III"/>
    <property type="match status" value="2"/>
</dbReference>
<accession>A0AAN8JY88</accession>
<keyword evidence="1" id="KW-0677">Repeat</keyword>
<dbReference type="PANTHER" id="PTHR44170:SF6">
    <property type="entry name" value="CONTACTIN"/>
    <property type="match status" value="1"/>
</dbReference>
<dbReference type="FunFam" id="2.60.40.10:FF:000064">
    <property type="entry name" value="Contactin 1"/>
    <property type="match status" value="1"/>
</dbReference>
<dbReference type="GO" id="GO:0030424">
    <property type="term" value="C:axon"/>
    <property type="evidence" value="ECO:0007669"/>
    <property type="project" value="TreeGrafter"/>
</dbReference>
<dbReference type="InterPro" id="IPR001304">
    <property type="entry name" value="C-type_lectin-like"/>
</dbReference>
<dbReference type="FunFam" id="2.60.40.10:FF:000028">
    <property type="entry name" value="Neuronal cell adhesion molecule"/>
    <property type="match status" value="1"/>
</dbReference>
<dbReference type="AlphaFoldDB" id="A0AAN8JY88"/>
<feature type="domain" description="Ig-like" evidence="5">
    <location>
        <begin position="674"/>
        <end position="766"/>
    </location>
</feature>
<reference evidence="7 8" key="1">
    <citation type="submission" date="2024-01" db="EMBL/GenBank/DDBJ databases">
        <title>The genome of the rayed Mediterranean limpet Patella caerulea (Linnaeus, 1758).</title>
        <authorList>
            <person name="Anh-Thu Weber A."/>
            <person name="Halstead-Nussloch G."/>
        </authorList>
    </citation>
    <scope>NUCLEOTIDE SEQUENCE [LARGE SCALE GENOMIC DNA]</scope>
    <source>
        <strain evidence="7">AATW-2023a</strain>
        <tissue evidence="7">Whole specimen</tissue>
    </source>
</reference>
<dbReference type="SMART" id="SM00409">
    <property type="entry name" value="IG"/>
    <property type="match status" value="6"/>
</dbReference>
<dbReference type="Gene3D" id="2.60.40.10">
    <property type="entry name" value="Immunoglobulins"/>
    <property type="match status" value="10"/>
</dbReference>
<dbReference type="PROSITE" id="PS50041">
    <property type="entry name" value="C_TYPE_LECTIN_2"/>
    <property type="match status" value="1"/>
</dbReference>
<dbReference type="Pfam" id="PF13927">
    <property type="entry name" value="Ig_3"/>
    <property type="match status" value="4"/>
</dbReference>
<dbReference type="InterPro" id="IPR036116">
    <property type="entry name" value="FN3_sf"/>
</dbReference>
<feature type="domain" description="Fibronectin type-III" evidence="6">
    <location>
        <begin position="986"/>
        <end position="1083"/>
    </location>
</feature>
<dbReference type="GO" id="GO:0005886">
    <property type="term" value="C:plasma membrane"/>
    <property type="evidence" value="ECO:0007669"/>
    <property type="project" value="TreeGrafter"/>
</dbReference>
<evidence type="ECO:0000259" key="5">
    <source>
        <dbReference type="PROSITE" id="PS50835"/>
    </source>
</evidence>
<feature type="chain" id="PRO_5043049671" description="Contactin" evidence="3">
    <location>
        <begin position="23"/>
        <end position="1224"/>
    </location>
</feature>
<comment type="caution">
    <text evidence="7">The sequence shown here is derived from an EMBL/GenBank/DDBJ whole genome shotgun (WGS) entry which is preliminary data.</text>
</comment>
<dbReference type="SUPFAM" id="SSF56436">
    <property type="entry name" value="C-type lectin-like"/>
    <property type="match status" value="1"/>
</dbReference>
<proteinExistence type="predicted"/>
<dbReference type="FunFam" id="2.60.40.10:FF:000052">
    <property type="entry name" value="Contactin 1"/>
    <property type="match status" value="1"/>
</dbReference>
<feature type="domain" description="Ig-like" evidence="5">
    <location>
        <begin position="394"/>
        <end position="482"/>
    </location>
</feature>
<evidence type="ECO:0008006" key="9">
    <source>
        <dbReference type="Google" id="ProtNLM"/>
    </source>
</evidence>
<dbReference type="Gene3D" id="3.10.100.10">
    <property type="entry name" value="Mannose-Binding Protein A, subunit A"/>
    <property type="match status" value="1"/>
</dbReference>
<dbReference type="CDD" id="cd00096">
    <property type="entry name" value="Ig"/>
    <property type="match status" value="1"/>
</dbReference>
<keyword evidence="3" id="KW-0732">Signal</keyword>
<dbReference type="PROSITE" id="PS50835">
    <property type="entry name" value="IG_LIKE"/>
    <property type="match status" value="6"/>
</dbReference>
<protein>
    <recommendedName>
        <fullName evidence="9">Contactin</fullName>
    </recommendedName>
</protein>
<dbReference type="InterPro" id="IPR036179">
    <property type="entry name" value="Ig-like_dom_sf"/>
</dbReference>
<dbReference type="PROSITE" id="PS50853">
    <property type="entry name" value="FN3"/>
    <property type="match status" value="4"/>
</dbReference>
<dbReference type="EMBL" id="JAZGQO010000007">
    <property type="protein sequence ID" value="KAK6181654.1"/>
    <property type="molecule type" value="Genomic_DNA"/>
</dbReference>
<dbReference type="GO" id="GO:0098609">
    <property type="term" value="P:cell-cell adhesion"/>
    <property type="evidence" value="ECO:0007669"/>
    <property type="project" value="TreeGrafter"/>
</dbReference>
<dbReference type="SUPFAM" id="SSF48726">
    <property type="entry name" value="Immunoglobulin"/>
    <property type="match status" value="6"/>
</dbReference>
<feature type="domain" description="C-type lectin" evidence="4">
    <location>
        <begin position="25"/>
        <end position="149"/>
    </location>
</feature>
<feature type="domain" description="Ig-like" evidence="5">
    <location>
        <begin position="297"/>
        <end position="356"/>
    </location>
</feature>
<evidence type="ECO:0000313" key="8">
    <source>
        <dbReference type="Proteomes" id="UP001347796"/>
    </source>
</evidence>
<evidence type="ECO:0000256" key="3">
    <source>
        <dbReference type="SAM" id="SignalP"/>
    </source>
</evidence>
<evidence type="ECO:0000313" key="7">
    <source>
        <dbReference type="EMBL" id="KAK6181654.1"/>
    </source>
</evidence>
<feature type="domain" description="Fibronectin type-III" evidence="6">
    <location>
        <begin position="1088"/>
        <end position="1185"/>
    </location>
</feature>
<dbReference type="Pfam" id="PF00041">
    <property type="entry name" value="fn3"/>
    <property type="match status" value="2"/>
</dbReference>
<dbReference type="InterPro" id="IPR013783">
    <property type="entry name" value="Ig-like_fold"/>
</dbReference>
<feature type="domain" description="Ig-like" evidence="5">
    <location>
        <begin position="489"/>
        <end position="575"/>
    </location>
</feature>
<dbReference type="FunFam" id="2.60.40.10:FF:000035">
    <property type="entry name" value="Contactin 1"/>
    <property type="match status" value="1"/>
</dbReference>
<feature type="domain" description="Ig-like" evidence="5">
    <location>
        <begin position="581"/>
        <end position="669"/>
    </location>
</feature>
<dbReference type="InterPro" id="IPR003598">
    <property type="entry name" value="Ig_sub2"/>
</dbReference>
<feature type="signal peptide" evidence="3">
    <location>
        <begin position="1"/>
        <end position="22"/>
    </location>
</feature>
<evidence type="ECO:0000256" key="1">
    <source>
        <dbReference type="ARBA" id="ARBA00022737"/>
    </source>
</evidence>
<evidence type="ECO:0000256" key="2">
    <source>
        <dbReference type="ARBA" id="ARBA00023157"/>
    </source>
</evidence>
<dbReference type="SMART" id="SM00408">
    <property type="entry name" value="IGc2"/>
    <property type="match status" value="6"/>
</dbReference>
<dbReference type="Proteomes" id="UP001347796">
    <property type="component" value="Unassembled WGS sequence"/>
</dbReference>
<keyword evidence="2" id="KW-1015">Disulfide bond</keyword>
<dbReference type="PANTHER" id="PTHR44170">
    <property type="entry name" value="PROTEIN SIDEKICK"/>
    <property type="match status" value="1"/>
</dbReference>
<organism evidence="7 8">
    <name type="scientific">Patella caerulea</name>
    <name type="common">Rayed Mediterranean limpet</name>
    <dbReference type="NCBI Taxonomy" id="87958"/>
    <lineage>
        <taxon>Eukaryota</taxon>
        <taxon>Metazoa</taxon>
        <taxon>Spiralia</taxon>
        <taxon>Lophotrochozoa</taxon>
        <taxon>Mollusca</taxon>
        <taxon>Gastropoda</taxon>
        <taxon>Patellogastropoda</taxon>
        <taxon>Patelloidea</taxon>
        <taxon>Patellidae</taxon>
        <taxon>Patella</taxon>
    </lineage>
</organism>
<dbReference type="InterPro" id="IPR003599">
    <property type="entry name" value="Ig_sub"/>
</dbReference>
<dbReference type="GO" id="GO:0007411">
    <property type="term" value="P:axon guidance"/>
    <property type="evidence" value="ECO:0007669"/>
    <property type="project" value="TreeGrafter"/>
</dbReference>
<keyword evidence="8" id="KW-1185">Reference proteome</keyword>
<dbReference type="SMART" id="SM00034">
    <property type="entry name" value="CLECT"/>
    <property type="match status" value="1"/>
</dbReference>
<dbReference type="Pfam" id="PF07679">
    <property type="entry name" value="I-set"/>
    <property type="match status" value="1"/>
</dbReference>
<feature type="domain" description="Ig-like" evidence="5">
    <location>
        <begin position="181"/>
        <end position="274"/>
    </location>
</feature>
<name>A0AAN8JY88_PATCE</name>